<comment type="caution">
    <text evidence="3">The sequence shown here is derived from an EMBL/GenBank/DDBJ whole genome shotgun (WGS) entry which is preliminary data.</text>
</comment>
<evidence type="ECO:0000256" key="2">
    <source>
        <dbReference type="SAM" id="Phobius"/>
    </source>
</evidence>
<proteinExistence type="predicted"/>
<keyword evidence="2" id="KW-0472">Membrane</keyword>
<dbReference type="EMBL" id="RKRF01000014">
    <property type="protein sequence ID" value="RPF50126.1"/>
    <property type="molecule type" value="Genomic_DNA"/>
</dbReference>
<dbReference type="AlphaFoldDB" id="A0A3N5AXZ3"/>
<evidence type="ECO:0000256" key="1">
    <source>
        <dbReference type="ARBA" id="ARBA00022825"/>
    </source>
</evidence>
<dbReference type="PRINTS" id="PR00834">
    <property type="entry name" value="PROTEASES2C"/>
</dbReference>
<organism evidence="3 4">
    <name type="scientific">Aquisalibacillus elongatus</name>
    <dbReference type="NCBI Taxonomy" id="485577"/>
    <lineage>
        <taxon>Bacteria</taxon>
        <taxon>Bacillati</taxon>
        <taxon>Bacillota</taxon>
        <taxon>Bacilli</taxon>
        <taxon>Bacillales</taxon>
        <taxon>Bacillaceae</taxon>
        <taxon>Aquisalibacillus</taxon>
    </lineage>
</organism>
<keyword evidence="2" id="KW-1133">Transmembrane helix</keyword>
<dbReference type="GO" id="GO:0004252">
    <property type="term" value="F:serine-type endopeptidase activity"/>
    <property type="evidence" value="ECO:0007669"/>
    <property type="project" value="InterPro"/>
</dbReference>
<protein>
    <submittedName>
        <fullName evidence="3">Trypsin-like peptidase</fullName>
    </submittedName>
</protein>
<name>A0A3N5AXZ3_9BACI</name>
<dbReference type="InterPro" id="IPR009003">
    <property type="entry name" value="Peptidase_S1_PA"/>
</dbReference>
<keyword evidence="1" id="KW-0720">Serine protease</keyword>
<keyword evidence="4" id="KW-1185">Reference proteome</keyword>
<reference evidence="3 4" key="1">
    <citation type="submission" date="2018-11" db="EMBL/GenBank/DDBJ databases">
        <title>Genomic Encyclopedia of Type Strains, Phase IV (KMG-IV): sequencing the most valuable type-strain genomes for metagenomic binning, comparative biology and taxonomic classification.</title>
        <authorList>
            <person name="Goeker M."/>
        </authorList>
    </citation>
    <scope>NUCLEOTIDE SEQUENCE [LARGE SCALE GENOMIC DNA]</scope>
    <source>
        <strain evidence="3 4">DSM 18090</strain>
    </source>
</reference>
<evidence type="ECO:0000313" key="3">
    <source>
        <dbReference type="EMBL" id="RPF50126.1"/>
    </source>
</evidence>
<dbReference type="Proteomes" id="UP000276443">
    <property type="component" value="Unassembled WGS sequence"/>
</dbReference>
<keyword evidence="1" id="KW-0645">Protease</keyword>
<dbReference type="Gene3D" id="2.40.10.120">
    <property type="match status" value="1"/>
</dbReference>
<evidence type="ECO:0000313" key="4">
    <source>
        <dbReference type="Proteomes" id="UP000276443"/>
    </source>
</evidence>
<dbReference type="InterPro" id="IPR001940">
    <property type="entry name" value="Peptidase_S1C"/>
</dbReference>
<feature type="transmembrane region" description="Helical" evidence="2">
    <location>
        <begin position="53"/>
        <end position="76"/>
    </location>
</feature>
<keyword evidence="2" id="KW-0812">Transmembrane</keyword>
<keyword evidence="1" id="KW-0378">Hydrolase</keyword>
<accession>A0A3N5AXZ3</accession>
<gene>
    <name evidence="3" type="ORF">EDC24_2944</name>
</gene>
<dbReference type="RefSeq" id="WP_245998204.1">
    <property type="nucleotide sequence ID" value="NZ_RKRF01000014.1"/>
</dbReference>
<sequence>MSDYKRPDGMDDDLLEDIDEEEMYEILQEKKSEFRQKRDRKPNSKPKRPFPKWVFWLIAIFMFVNVSAVTLNYFSFAAIDFIKTSSKLLMDEDVQEYKESVAVIDIGNGRGTGFAFTDEGHIMTNAHVIDQRERLWVYISGEGPYHAEVEETYPEVDLAVIKVDDEEFSHLQLAEQTEFEKQEHFYFIGNPLRFSGIANEGTIIGWTSSSDIDHEILMLEAPVYHGNSGSPVINHDGEVIGVVYATRQSDEHGKVGLAIPIDAFHERYSK</sequence>
<dbReference type="GO" id="GO:0006508">
    <property type="term" value="P:proteolysis"/>
    <property type="evidence" value="ECO:0007669"/>
    <property type="project" value="InterPro"/>
</dbReference>
<dbReference type="PANTHER" id="PTHR22939:SF129">
    <property type="entry name" value="SERINE PROTEASE HTRA2, MITOCHONDRIAL"/>
    <property type="match status" value="1"/>
</dbReference>
<dbReference type="SUPFAM" id="SSF50494">
    <property type="entry name" value="Trypsin-like serine proteases"/>
    <property type="match status" value="1"/>
</dbReference>
<dbReference type="Pfam" id="PF13365">
    <property type="entry name" value="Trypsin_2"/>
    <property type="match status" value="1"/>
</dbReference>
<dbReference type="PANTHER" id="PTHR22939">
    <property type="entry name" value="SERINE PROTEASE FAMILY S1C HTRA-RELATED"/>
    <property type="match status" value="1"/>
</dbReference>